<reference evidence="5" key="1">
    <citation type="submission" date="2024-07" db="EMBL/GenBank/DDBJ databases">
        <title>Pseudomonas strain that inhibits Aeromonas fish pathogens.</title>
        <authorList>
            <person name="Wildschutte H."/>
        </authorList>
    </citation>
    <scope>NUCLEOTIDE SEQUENCE [LARGE SCALE GENOMIC DNA]</scope>
    <source>
        <strain evidence="5">n60</strain>
    </source>
</reference>
<evidence type="ECO:0000256" key="2">
    <source>
        <dbReference type="ARBA" id="ARBA00022723"/>
    </source>
</evidence>
<evidence type="ECO:0000313" key="5">
    <source>
        <dbReference type="Proteomes" id="UP001560293"/>
    </source>
</evidence>
<comment type="cofactor">
    <cofactor evidence="1">
        <name>Mg(2+)</name>
        <dbReference type="ChEBI" id="CHEBI:18420"/>
    </cofactor>
</comment>
<keyword evidence="4" id="KW-0456">Lyase</keyword>
<name>A0ABV3YEB6_9ACTN</name>
<organism evidence="4 5">
    <name type="scientific">Dietzia cinnamea</name>
    <dbReference type="NCBI Taxonomy" id="321318"/>
    <lineage>
        <taxon>Bacteria</taxon>
        <taxon>Bacillati</taxon>
        <taxon>Actinomycetota</taxon>
        <taxon>Actinomycetes</taxon>
        <taxon>Mycobacteriales</taxon>
        <taxon>Dietziaceae</taxon>
        <taxon>Dietzia</taxon>
    </lineage>
</organism>
<dbReference type="Proteomes" id="UP001560293">
    <property type="component" value="Unassembled WGS sequence"/>
</dbReference>
<dbReference type="Pfam" id="PF22484">
    <property type="entry name" value="DUF6986"/>
    <property type="match status" value="1"/>
</dbReference>
<evidence type="ECO:0000256" key="1">
    <source>
        <dbReference type="ARBA" id="ARBA00001946"/>
    </source>
</evidence>
<dbReference type="EMBL" id="JBFTEZ010000002">
    <property type="protein sequence ID" value="MEX6463307.1"/>
    <property type="molecule type" value="Genomic_DNA"/>
</dbReference>
<sequence>MTAPDRVVLQARLCDAADARLAAADAELADRFPGLPTARQPVHTLYLPADRVHAGIVREVGAVALAAFDEHLPDPAALQRVFRAALVSGDAGGGDAGGGDLVAPADAPAIHALVRAKLEREPIEDLRIDFEDGFTQRGVPAALRDHDEDAHVDRVLAEVVTRPGDALPPFWGLRFGSFDPTTRRRGIRTFVRVVEGLAAAPDRDSLLAGFRPTLPKVTAVEQVHVMVALCRELETEYGLAERALRFEIQIETPQSICGPDGSALVARLIHAADGRCIGVHYGTYDYSAACGIAAEYQAMDHPAADHAKAVMQVAAAGTGVALSDGSTNRLPVGDAEAVRAGWRLHARLIDRSLRRGFYQGWDLHPAQLVSRYVATYAFYRRSVPAACARIAAYLGTGPDAGYLDEPATARALADFCVRALDCGAVTAEEITSRAGVDRADLAALTHPGTDHEESR</sequence>
<dbReference type="InterPro" id="IPR015813">
    <property type="entry name" value="Pyrv/PenolPyrv_kinase-like_dom"/>
</dbReference>
<dbReference type="PANTHER" id="PTHR32308">
    <property type="entry name" value="LYASE BETA SUBUNIT, PUTATIVE (AFU_ORTHOLOGUE AFUA_4G13030)-RELATED"/>
    <property type="match status" value="1"/>
</dbReference>
<accession>A0ABV3YEB6</accession>
<keyword evidence="3" id="KW-0460">Magnesium</keyword>
<proteinExistence type="predicted"/>
<gene>
    <name evidence="4" type="ORF">AB6N35_02905</name>
</gene>
<dbReference type="SUPFAM" id="SSF51621">
    <property type="entry name" value="Phosphoenolpyruvate/pyruvate domain"/>
    <property type="match status" value="1"/>
</dbReference>
<dbReference type="Gene3D" id="3.20.20.60">
    <property type="entry name" value="Phosphoenolpyruvate-binding domains"/>
    <property type="match status" value="1"/>
</dbReference>
<evidence type="ECO:0000313" key="4">
    <source>
        <dbReference type="EMBL" id="MEX6463307.1"/>
    </source>
</evidence>
<protein>
    <submittedName>
        <fullName evidence="4">Aldolase/citrate lyase family protein</fullName>
    </submittedName>
</protein>
<dbReference type="InterPro" id="IPR054255">
    <property type="entry name" value="DUF6986"/>
</dbReference>
<comment type="caution">
    <text evidence="4">The sequence shown here is derived from an EMBL/GenBank/DDBJ whole genome shotgun (WGS) entry which is preliminary data.</text>
</comment>
<keyword evidence="2" id="KW-0479">Metal-binding</keyword>
<dbReference type="InterPro" id="IPR040442">
    <property type="entry name" value="Pyrv_kinase-like_dom_sf"/>
</dbReference>
<dbReference type="PANTHER" id="PTHR32308:SF10">
    <property type="entry name" value="CITRATE LYASE SUBUNIT BETA"/>
    <property type="match status" value="1"/>
</dbReference>
<evidence type="ECO:0000256" key="3">
    <source>
        <dbReference type="ARBA" id="ARBA00022842"/>
    </source>
</evidence>
<keyword evidence="5" id="KW-1185">Reference proteome</keyword>
<dbReference type="GO" id="GO:0016829">
    <property type="term" value="F:lyase activity"/>
    <property type="evidence" value="ECO:0007669"/>
    <property type="project" value="UniProtKB-KW"/>
</dbReference>
<dbReference type="RefSeq" id="WP_061228885.1">
    <property type="nucleotide sequence ID" value="NZ_JALXPR010000006.1"/>
</dbReference>